<comment type="similarity">
    <text evidence="1">Belongs to the PPP4R2 family.</text>
</comment>
<feature type="compositionally biased region" description="Polar residues" evidence="2">
    <location>
        <begin position="206"/>
        <end position="218"/>
    </location>
</feature>
<dbReference type="GO" id="GO:0005737">
    <property type="term" value="C:cytoplasm"/>
    <property type="evidence" value="ECO:0007669"/>
    <property type="project" value="TreeGrafter"/>
</dbReference>
<proteinExistence type="inferred from homology"/>
<evidence type="ECO:0000313" key="3">
    <source>
        <dbReference type="EMBL" id="OQO11926.1"/>
    </source>
</evidence>
<dbReference type="GO" id="GO:0005634">
    <property type="term" value="C:nucleus"/>
    <property type="evidence" value="ECO:0007669"/>
    <property type="project" value="TreeGrafter"/>
</dbReference>
<protein>
    <submittedName>
        <fullName evidence="3">Uncharacterized protein</fullName>
    </submittedName>
</protein>
<dbReference type="InParanoid" id="A0A1V8TKM6"/>
<dbReference type="Pfam" id="PF09184">
    <property type="entry name" value="PPP4R2"/>
    <property type="match status" value="1"/>
</dbReference>
<dbReference type="STRING" id="1507870.A0A1V8TKM6"/>
<feature type="region of interest" description="Disordered" evidence="2">
    <location>
        <begin position="60"/>
        <end position="134"/>
    </location>
</feature>
<evidence type="ECO:0000256" key="1">
    <source>
        <dbReference type="ARBA" id="ARBA00009207"/>
    </source>
</evidence>
<feature type="region of interest" description="Disordered" evidence="2">
    <location>
        <begin position="202"/>
        <end position="227"/>
    </location>
</feature>
<feature type="region of interest" description="Disordered" evidence="2">
    <location>
        <begin position="241"/>
        <end position="271"/>
    </location>
</feature>
<keyword evidence="4" id="KW-1185">Reference proteome</keyword>
<reference evidence="4" key="1">
    <citation type="submission" date="2017-03" db="EMBL/GenBank/DDBJ databases">
        <title>Genomes of endolithic fungi from Antarctica.</title>
        <authorList>
            <person name="Coleine C."/>
            <person name="Masonjones S."/>
            <person name="Stajich J.E."/>
        </authorList>
    </citation>
    <scope>NUCLEOTIDE SEQUENCE [LARGE SCALE GENOMIC DNA]</scope>
    <source>
        <strain evidence="4">CCFEE 5527</strain>
    </source>
</reference>
<organism evidence="3 4">
    <name type="scientific">Cryoendolithus antarcticus</name>
    <dbReference type="NCBI Taxonomy" id="1507870"/>
    <lineage>
        <taxon>Eukaryota</taxon>
        <taxon>Fungi</taxon>
        <taxon>Dikarya</taxon>
        <taxon>Ascomycota</taxon>
        <taxon>Pezizomycotina</taxon>
        <taxon>Dothideomycetes</taxon>
        <taxon>Dothideomycetidae</taxon>
        <taxon>Cladosporiales</taxon>
        <taxon>Cladosporiaceae</taxon>
        <taxon>Cryoendolithus</taxon>
    </lineage>
</organism>
<feature type="compositionally biased region" description="Low complexity" evidence="2">
    <location>
        <begin position="310"/>
        <end position="321"/>
    </location>
</feature>
<accession>A0A1V8TKM6</accession>
<name>A0A1V8TKM6_9PEZI</name>
<dbReference type="AlphaFoldDB" id="A0A1V8TKM6"/>
<comment type="caution">
    <text evidence="3">The sequence shown here is derived from an EMBL/GenBank/DDBJ whole genome shotgun (WGS) entry which is preliminary data.</text>
</comment>
<feature type="region of interest" description="Disordered" evidence="2">
    <location>
        <begin position="285"/>
        <end position="322"/>
    </location>
</feature>
<dbReference type="OrthoDB" id="341898at2759"/>
<sequence length="466" mass="48411">MSLLRSADEWPRVLETLLKRLHDIVHTGFPISPSPSPRHINRAPTPIIDPEVVAATPPAQIADSDDHDDLPEAGTDELAAPNGSQSSTKENDEPVRNDITTAKPPVPRFDDTPSTLRPDPPTASRSSSISGDLTPLPPDLLASYNFSTHLLQRDFAHSPPYTLQRLAELVLHPRQHYTRLSPFLRALDRIISVSSPLSDFPLPTHPNGTNSFLTNGDTPSEELGSDESLGGALLTPIPWLRQNSAGQGGSQGGDGELHSEGMESIQGPNGVGSIETVSVVVNGISSSAGHNSSPGNSLPASPTLSEQSDASTGSSAGSAGTMEGMLREQGGVTQGELLRLEQEAGVVPVAQQRAGATGGTASGEEGEAPHARGPEEVGMEDMGPQHGGAGMLGTGIDLEAAVGRARSPQPVVESAPMENVDAVLHDAVMADTVGTGTVHEDTDANDEKAAGDAIIANADGEAVEEK</sequence>
<feature type="compositionally biased region" description="Acidic residues" evidence="2">
    <location>
        <begin position="63"/>
        <end position="75"/>
    </location>
</feature>
<dbReference type="InterPro" id="IPR015267">
    <property type="entry name" value="PPP4R2"/>
</dbReference>
<dbReference type="GO" id="GO:0030289">
    <property type="term" value="C:protein phosphatase 4 complex"/>
    <property type="evidence" value="ECO:0007669"/>
    <property type="project" value="InterPro"/>
</dbReference>
<feature type="region of interest" description="Disordered" evidence="2">
    <location>
        <begin position="351"/>
        <end position="375"/>
    </location>
</feature>
<gene>
    <name evidence="3" type="ORF">B0A48_03653</name>
</gene>
<dbReference type="EMBL" id="NAJO01000006">
    <property type="protein sequence ID" value="OQO11926.1"/>
    <property type="molecule type" value="Genomic_DNA"/>
</dbReference>
<dbReference type="PANTHER" id="PTHR16487">
    <property type="entry name" value="PPP4R2-RELATED PROTEIN"/>
    <property type="match status" value="1"/>
</dbReference>
<dbReference type="GO" id="GO:0019888">
    <property type="term" value="F:protein phosphatase regulator activity"/>
    <property type="evidence" value="ECO:0007669"/>
    <property type="project" value="InterPro"/>
</dbReference>
<evidence type="ECO:0000256" key="2">
    <source>
        <dbReference type="SAM" id="MobiDB-lite"/>
    </source>
</evidence>
<evidence type="ECO:0000313" key="4">
    <source>
        <dbReference type="Proteomes" id="UP000192596"/>
    </source>
</evidence>
<dbReference type="Proteomes" id="UP000192596">
    <property type="component" value="Unassembled WGS sequence"/>
</dbReference>
<dbReference type="PANTHER" id="PTHR16487:SF0">
    <property type="entry name" value="PROTEIN PHOSPHATASE 4 REGULATORY SUBUNIT 2-RELATED"/>
    <property type="match status" value="1"/>
</dbReference>
<feature type="compositionally biased region" description="Polar residues" evidence="2">
    <location>
        <begin position="285"/>
        <end position="309"/>
    </location>
</feature>